<dbReference type="InterPro" id="IPR011051">
    <property type="entry name" value="RmlC_Cupin_sf"/>
</dbReference>
<evidence type="ECO:0000259" key="1">
    <source>
        <dbReference type="Pfam" id="PF06172"/>
    </source>
</evidence>
<organism evidence="2 3">
    <name type="scientific">Candidatus Gallacutalibacter pullicola</name>
    <dbReference type="NCBI Taxonomy" id="2840830"/>
    <lineage>
        <taxon>Bacteria</taxon>
        <taxon>Bacillati</taxon>
        <taxon>Bacillota</taxon>
        <taxon>Clostridia</taxon>
        <taxon>Eubacteriales</taxon>
        <taxon>Candidatus Gallacutalibacter</taxon>
    </lineage>
</organism>
<sequence length="166" mass="18326">MKKPSIQEIIDLLGLEPLGREGGMFRSTYRSPALMPDGSNAGSAIFFFLTANAYSHLHRLPTDELYHFYLGDPVELLELFPDGSSRRVILGQDILSGQQLQALAHAGSWQGSHVLDGGEYALLGTTMSPGFRESDYEHAGDPDALIAQYPEQGELIRRLTGETIYR</sequence>
<protein>
    <submittedName>
        <fullName evidence="2">Cupin domain-containing protein</fullName>
    </submittedName>
</protein>
<dbReference type="InterPro" id="IPR009327">
    <property type="entry name" value="Cupin_DUF985"/>
</dbReference>
<evidence type="ECO:0000313" key="3">
    <source>
        <dbReference type="Proteomes" id="UP000886785"/>
    </source>
</evidence>
<dbReference type="Gene3D" id="2.60.120.10">
    <property type="entry name" value="Jelly Rolls"/>
    <property type="match status" value="1"/>
</dbReference>
<dbReference type="InterPro" id="IPR014710">
    <property type="entry name" value="RmlC-like_jellyroll"/>
</dbReference>
<proteinExistence type="predicted"/>
<dbReference type="PANTHER" id="PTHR33387">
    <property type="entry name" value="RMLC-LIKE JELLY ROLL FOLD PROTEIN"/>
    <property type="match status" value="1"/>
</dbReference>
<dbReference type="SUPFAM" id="SSF51182">
    <property type="entry name" value="RmlC-like cupins"/>
    <property type="match status" value="1"/>
</dbReference>
<evidence type="ECO:0000313" key="2">
    <source>
        <dbReference type="EMBL" id="HIR57389.1"/>
    </source>
</evidence>
<reference evidence="2" key="1">
    <citation type="submission" date="2020-10" db="EMBL/GenBank/DDBJ databases">
        <authorList>
            <person name="Gilroy R."/>
        </authorList>
    </citation>
    <scope>NUCLEOTIDE SEQUENCE</scope>
    <source>
        <strain evidence="2">ChiSjej1B19-7085</strain>
    </source>
</reference>
<dbReference type="InterPro" id="IPR039935">
    <property type="entry name" value="YML079W-like"/>
</dbReference>
<dbReference type="Pfam" id="PF06172">
    <property type="entry name" value="Cupin_5"/>
    <property type="match status" value="1"/>
</dbReference>
<comment type="caution">
    <text evidence="2">The sequence shown here is derived from an EMBL/GenBank/DDBJ whole genome shotgun (WGS) entry which is preliminary data.</text>
</comment>
<name>A0A9D1DQV7_9FIRM</name>
<dbReference type="CDD" id="cd06121">
    <property type="entry name" value="cupin_YML079wp"/>
    <property type="match status" value="1"/>
</dbReference>
<dbReference type="EMBL" id="DVHF01000080">
    <property type="protein sequence ID" value="HIR57389.1"/>
    <property type="molecule type" value="Genomic_DNA"/>
</dbReference>
<accession>A0A9D1DQV7</accession>
<feature type="domain" description="DUF985" evidence="1">
    <location>
        <begin position="7"/>
        <end position="138"/>
    </location>
</feature>
<dbReference type="AlphaFoldDB" id="A0A9D1DQV7"/>
<dbReference type="PANTHER" id="PTHR33387:SF3">
    <property type="entry name" value="DUF985 DOMAIN-CONTAINING PROTEIN"/>
    <property type="match status" value="1"/>
</dbReference>
<reference evidence="2" key="2">
    <citation type="journal article" date="2021" name="PeerJ">
        <title>Extensive microbial diversity within the chicken gut microbiome revealed by metagenomics and culture.</title>
        <authorList>
            <person name="Gilroy R."/>
            <person name="Ravi A."/>
            <person name="Getino M."/>
            <person name="Pursley I."/>
            <person name="Horton D.L."/>
            <person name="Alikhan N.F."/>
            <person name="Baker D."/>
            <person name="Gharbi K."/>
            <person name="Hall N."/>
            <person name="Watson M."/>
            <person name="Adriaenssens E.M."/>
            <person name="Foster-Nyarko E."/>
            <person name="Jarju S."/>
            <person name="Secka A."/>
            <person name="Antonio M."/>
            <person name="Oren A."/>
            <person name="Chaudhuri R.R."/>
            <person name="La Ragione R."/>
            <person name="Hildebrand F."/>
            <person name="Pallen M.J."/>
        </authorList>
    </citation>
    <scope>NUCLEOTIDE SEQUENCE</scope>
    <source>
        <strain evidence="2">ChiSjej1B19-7085</strain>
    </source>
</reference>
<dbReference type="Proteomes" id="UP000886785">
    <property type="component" value="Unassembled WGS sequence"/>
</dbReference>
<gene>
    <name evidence="2" type="ORF">IAA54_06945</name>
</gene>